<name>A0A1F8ASV0_9BACT</name>
<feature type="domain" description="LamG-like jellyroll fold" evidence="4">
    <location>
        <begin position="303"/>
        <end position="442"/>
    </location>
</feature>
<evidence type="ECO:0000313" key="5">
    <source>
        <dbReference type="EMBL" id="OGM54834.1"/>
    </source>
</evidence>
<keyword evidence="2" id="KW-1015">Disulfide bond</keyword>
<dbReference type="SMART" id="SM00560">
    <property type="entry name" value="LamGL"/>
    <property type="match status" value="1"/>
</dbReference>
<comment type="caution">
    <text evidence="5">The sequence shown here is derived from an EMBL/GenBank/DDBJ whole genome shotgun (WGS) entry which is preliminary data.</text>
</comment>
<organism evidence="5 6">
    <name type="scientific">Candidatus Woesebacteria bacterium RIFCSPHIGHO2_12_FULL_41_24</name>
    <dbReference type="NCBI Taxonomy" id="1802510"/>
    <lineage>
        <taxon>Bacteria</taxon>
        <taxon>Candidatus Woeseibacteriota</taxon>
    </lineage>
</organism>
<keyword evidence="3" id="KW-1133">Transmembrane helix</keyword>
<evidence type="ECO:0000259" key="4">
    <source>
        <dbReference type="SMART" id="SM00560"/>
    </source>
</evidence>
<feature type="transmembrane region" description="Helical" evidence="3">
    <location>
        <begin position="6"/>
        <end position="27"/>
    </location>
</feature>
<gene>
    <name evidence="5" type="ORF">A3E44_01595</name>
</gene>
<protein>
    <recommendedName>
        <fullName evidence="4">LamG-like jellyroll fold domain-containing protein</fullName>
    </recommendedName>
</protein>
<dbReference type="InterPro" id="IPR013320">
    <property type="entry name" value="ConA-like_dom_sf"/>
</dbReference>
<dbReference type="Gene3D" id="2.60.120.200">
    <property type="match status" value="2"/>
</dbReference>
<evidence type="ECO:0000256" key="1">
    <source>
        <dbReference type="ARBA" id="ARBA00022729"/>
    </source>
</evidence>
<proteinExistence type="predicted"/>
<keyword evidence="3" id="KW-0812">Transmembrane</keyword>
<dbReference type="Pfam" id="PF13385">
    <property type="entry name" value="Laminin_G_3"/>
    <property type="match status" value="2"/>
</dbReference>
<dbReference type="SUPFAM" id="SSF49899">
    <property type="entry name" value="Concanavalin A-like lectins/glucanases"/>
    <property type="match status" value="2"/>
</dbReference>
<evidence type="ECO:0000313" key="6">
    <source>
        <dbReference type="Proteomes" id="UP000178603"/>
    </source>
</evidence>
<keyword evidence="3" id="KW-0472">Membrane</keyword>
<reference evidence="5 6" key="1">
    <citation type="journal article" date="2016" name="Nat. Commun.">
        <title>Thousands of microbial genomes shed light on interconnected biogeochemical processes in an aquifer system.</title>
        <authorList>
            <person name="Anantharaman K."/>
            <person name="Brown C.T."/>
            <person name="Hug L.A."/>
            <person name="Sharon I."/>
            <person name="Castelle C.J."/>
            <person name="Probst A.J."/>
            <person name="Thomas B.C."/>
            <person name="Singh A."/>
            <person name="Wilkins M.J."/>
            <person name="Karaoz U."/>
            <person name="Brodie E.L."/>
            <person name="Williams K.H."/>
            <person name="Hubbard S.S."/>
            <person name="Banfield J.F."/>
        </authorList>
    </citation>
    <scope>NUCLEOTIDE SEQUENCE [LARGE SCALE GENOMIC DNA]</scope>
</reference>
<dbReference type="Proteomes" id="UP000178603">
    <property type="component" value="Unassembled WGS sequence"/>
</dbReference>
<evidence type="ECO:0000256" key="3">
    <source>
        <dbReference type="SAM" id="Phobius"/>
    </source>
</evidence>
<dbReference type="AlphaFoldDB" id="A0A1F8ASV0"/>
<sequence>MDFNDRVVALSGTLVLVITLPLLLFALTTRQYSLKTKAASGEPVPPVSGAFGKAASFDGSTAYISLNNSGTLNSNYGFTIETWLRVPEITTSAMSVFNKHIPAIYNYSPELLVSNSVNQDGSYRVAYHFSVANGTYCLNTTTSYTETIPKDSFSIVTSWKHVAAVIQNDGRSELFINGQKKGASTSIASPCNGGGSGAVGARLGGDGSTLYGQYKGEMDELRISNIVRYDSDFSIPTTPFASDANTILLYHFDGNLVNSASQDYHGLPHGGFTYVESTVPSQNYSLQFDGRDFAKSVDLPLLSEFTVEAWVKRVKDTGDYEAFLSDANANYSQAMLTLFIDGGNKDCDQDEFAYYQVNGDDTQCSGIVADLGNWHHVAVVREASGIRRIFIDGNMVSEALNSPSPTNSNTQLHLGRAGRFNSEYFQGYVDDVRISKVARYNADFVAVRNSLETDTNTLLLYKFNEGSGQAVADLSGNGNNAVLGNTNGVERADPQWSLE</sequence>
<keyword evidence="1" id="KW-0732">Signal</keyword>
<dbReference type="EMBL" id="MGGW01000009">
    <property type="protein sequence ID" value="OGM54834.1"/>
    <property type="molecule type" value="Genomic_DNA"/>
</dbReference>
<evidence type="ECO:0000256" key="2">
    <source>
        <dbReference type="ARBA" id="ARBA00023157"/>
    </source>
</evidence>
<dbReference type="InterPro" id="IPR006558">
    <property type="entry name" value="LamG-like"/>
</dbReference>
<accession>A0A1F8ASV0</accession>